<sequence length="211" mass="24292">MILLDTFESLEFEDLLTYLGVQVERYPLNEKGMADLWWRSPTTGLSYQWEHKQVTEIINNYEHVEGQLKKQYPNADSSGLIIRCVADSLYSGLGAFNRQSLGSKYFRMNRRYDNASYYTYRTWLDGLDAVGIRVVEVPSLEAVAYTIAAIYRGTIKQPDERKTFKRYLRTKIELQTENPDIKALMALSLVYGLGIGEVRATALVERFGTFL</sequence>
<feature type="non-terminal residue" evidence="1">
    <location>
        <position position="211"/>
    </location>
</feature>
<protein>
    <submittedName>
        <fullName evidence="1">Uncharacterized protein</fullName>
    </submittedName>
</protein>
<dbReference type="EMBL" id="LAZR01057272">
    <property type="protein sequence ID" value="KKK72399.1"/>
    <property type="molecule type" value="Genomic_DNA"/>
</dbReference>
<organism evidence="1">
    <name type="scientific">marine sediment metagenome</name>
    <dbReference type="NCBI Taxonomy" id="412755"/>
    <lineage>
        <taxon>unclassified sequences</taxon>
        <taxon>metagenomes</taxon>
        <taxon>ecological metagenomes</taxon>
    </lineage>
</organism>
<evidence type="ECO:0000313" key="1">
    <source>
        <dbReference type="EMBL" id="KKK72399.1"/>
    </source>
</evidence>
<gene>
    <name evidence="1" type="ORF">LCGC14_2904240</name>
</gene>
<comment type="caution">
    <text evidence="1">The sequence shown here is derived from an EMBL/GenBank/DDBJ whole genome shotgun (WGS) entry which is preliminary data.</text>
</comment>
<accession>A0A0F9A1B2</accession>
<name>A0A0F9A1B2_9ZZZZ</name>
<dbReference type="AlphaFoldDB" id="A0A0F9A1B2"/>
<reference evidence="1" key="1">
    <citation type="journal article" date="2015" name="Nature">
        <title>Complex archaea that bridge the gap between prokaryotes and eukaryotes.</title>
        <authorList>
            <person name="Spang A."/>
            <person name="Saw J.H."/>
            <person name="Jorgensen S.L."/>
            <person name="Zaremba-Niedzwiedzka K."/>
            <person name="Martijn J."/>
            <person name="Lind A.E."/>
            <person name="van Eijk R."/>
            <person name="Schleper C."/>
            <person name="Guy L."/>
            <person name="Ettema T.J."/>
        </authorList>
    </citation>
    <scope>NUCLEOTIDE SEQUENCE</scope>
</reference>
<proteinExistence type="predicted"/>